<name>A0ABQ0GT45_9PEZI</name>
<accession>A0ABQ0GT45</accession>
<feature type="domain" description="Ricin B lectin" evidence="2">
    <location>
        <begin position="30"/>
        <end position="96"/>
    </location>
</feature>
<dbReference type="Pfam" id="PF14200">
    <property type="entry name" value="RicinB_lectin_2"/>
    <property type="match status" value="1"/>
</dbReference>
<dbReference type="SUPFAM" id="SSF50370">
    <property type="entry name" value="Ricin B-like lectins"/>
    <property type="match status" value="1"/>
</dbReference>
<keyword evidence="4" id="KW-1185">Reference proteome</keyword>
<dbReference type="Proteomes" id="UP001628179">
    <property type="component" value="Unassembled WGS sequence"/>
</dbReference>
<dbReference type="EMBL" id="BAAFSV010000006">
    <property type="protein sequence ID" value="GAB1320908.1"/>
    <property type="molecule type" value="Genomic_DNA"/>
</dbReference>
<evidence type="ECO:0000313" key="3">
    <source>
        <dbReference type="EMBL" id="GAB1320908.1"/>
    </source>
</evidence>
<dbReference type="InterPro" id="IPR000772">
    <property type="entry name" value="Ricin_B_lectin"/>
</dbReference>
<gene>
    <name evidence="3" type="ORF">MFIFM68171_11118</name>
</gene>
<dbReference type="GeneID" id="98181860"/>
<protein>
    <recommendedName>
        <fullName evidence="2">Ricin B lectin domain-containing protein</fullName>
    </recommendedName>
</protein>
<comment type="caution">
    <text evidence="3">The sequence shown here is derived from an EMBL/GenBank/DDBJ whole genome shotgun (WGS) entry which is preliminary data.</text>
</comment>
<evidence type="ECO:0000313" key="4">
    <source>
        <dbReference type="Proteomes" id="UP001628179"/>
    </source>
</evidence>
<dbReference type="Gene3D" id="2.80.10.50">
    <property type="match status" value="1"/>
</dbReference>
<evidence type="ECO:0000259" key="2">
    <source>
        <dbReference type="Pfam" id="PF14200"/>
    </source>
</evidence>
<feature type="chain" id="PRO_5045708104" description="Ricin B lectin domain-containing protein" evidence="1">
    <location>
        <begin position="24"/>
        <end position="181"/>
    </location>
</feature>
<dbReference type="RefSeq" id="XP_070922638.1">
    <property type="nucleotide sequence ID" value="XM_071066537.1"/>
</dbReference>
<organism evidence="3 4">
    <name type="scientific">Madurella fahalii</name>
    <dbReference type="NCBI Taxonomy" id="1157608"/>
    <lineage>
        <taxon>Eukaryota</taxon>
        <taxon>Fungi</taxon>
        <taxon>Dikarya</taxon>
        <taxon>Ascomycota</taxon>
        <taxon>Pezizomycotina</taxon>
        <taxon>Sordariomycetes</taxon>
        <taxon>Sordariomycetidae</taxon>
        <taxon>Sordariales</taxon>
        <taxon>Sordariales incertae sedis</taxon>
        <taxon>Madurella</taxon>
    </lineage>
</organism>
<keyword evidence="1" id="KW-0732">Signal</keyword>
<feature type="signal peptide" evidence="1">
    <location>
        <begin position="1"/>
        <end position="23"/>
    </location>
</feature>
<sequence length="181" mass="20028">MHLCNFLAMAGCLAVSMLHNAAAQIGPPGWQYTGYYAIYNVATNTSLTLVNGNPNNGATIAGYPNNWVGNQDQLWYVITVEVPVPDTVLIINNGTFSAMAAMSSQAPVTGQTNLVLPDRRMLWARETTNTLGAYRFRNLQSPNQYLDMDHSNPAPGTLVLSWQRNNPDTPNQMWYMQLMAE</sequence>
<proteinExistence type="predicted"/>
<reference evidence="3 4" key="1">
    <citation type="submission" date="2024-09" db="EMBL/GenBank/DDBJ databases">
        <title>Itraconazole resistance in Madurella fahalii resulting from another homologue of gene encoding cytochrome P450 14-alpha sterol demethylase (CYP51).</title>
        <authorList>
            <person name="Yoshioka I."/>
            <person name="Fahal A.H."/>
            <person name="Kaneko S."/>
            <person name="Yaguchi T."/>
        </authorList>
    </citation>
    <scope>NUCLEOTIDE SEQUENCE [LARGE SCALE GENOMIC DNA]</scope>
    <source>
        <strain evidence="3 4">IFM 68171</strain>
    </source>
</reference>
<evidence type="ECO:0000256" key="1">
    <source>
        <dbReference type="SAM" id="SignalP"/>
    </source>
</evidence>
<dbReference type="InterPro" id="IPR035992">
    <property type="entry name" value="Ricin_B-like_lectins"/>
</dbReference>